<dbReference type="EC" id="3.1.3.5" evidence="3"/>
<comment type="catalytic activity">
    <reaction evidence="1">
        <text>a ribonucleoside 5'-phosphate + H2O = a ribonucleoside + phosphate</text>
        <dbReference type="Rhea" id="RHEA:12484"/>
        <dbReference type="ChEBI" id="CHEBI:15377"/>
        <dbReference type="ChEBI" id="CHEBI:18254"/>
        <dbReference type="ChEBI" id="CHEBI:43474"/>
        <dbReference type="ChEBI" id="CHEBI:58043"/>
        <dbReference type="EC" id="3.1.3.5"/>
    </reaction>
</comment>
<keyword evidence="7" id="KW-1133">Transmembrane helix</keyword>
<evidence type="ECO:0000256" key="2">
    <source>
        <dbReference type="ARBA" id="ARBA00011062"/>
    </source>
</evidence>
<dbReference type="PANTHER" id="PTHR30457:SF0">
    <property type="entry name" value="PHOSPHATASE, PUTATIVE (AFU_ORTHOLOGUE AFUA_4G01070)-RELATED"/>
    <property type="match status" value="1"/>
</dbReference>
<feature type="transmembrane region" description="Helical" evidence="7">
    <location>
        <begin position="94"/>
        <end position="114"/>
    </location>
</feature>
<dbReference type="Proteomes" id="UP000312512">
    <property type="component" value="Unassembled WGS sequence"/>
</dbReference>
<dbReference type="SUPFAM" id="SSF64167">
    <property type="entry name" value="SurE-like"/>
    <property type="match status" value="1"/>
</dbReference>
<evidence type="ECO:0000256" key="5">
    <source>
        <dbReference type="ARBA" id="ARBA00022801"/>
    </source>
</evidence>
<dbReference type="InterPro" id="IPR002828">
    <property type="entry name" value="SurE-like_Pase/nucleotidase"/>
</dbReference>
<dbReference type="AlphaFoldDB" id="A0A5C4W1E1"/>
<feature type="domain" description="Survival protein SurE-like phosphatase/nucleotidase" evidence="8">
    <location>
        <begin position="127"/>
        <end position="310"/>
    </location>
</feature>
<dbReference type="InterPro" id="IPR036523">
    <property type="entry name" value="SurE-like_sf"/>
</dbReference>
<dbReference type="EMBL" id="VDLX02000014">
    <property type="protein sequence ID" value="KAB8190885.1"/>
    <property type="molecule type" value="Genomic_DNA"/>
</dbReference>
<feature type="compositionally biased region" description="Polar residues" evidence="6">
    <location>
        <begin position="59"/>
        <end position="78"/>
    </location>
</feature>
<keyword evidence="7" id="KW-0812">Transmembrane</keyword>
<keyword evidence="7" id="KW-0472">Membrane</keyword>
<sequence length="384" mass="39602">MPASSSARSIPTSCAPSTPPPPSTNAVSTHPTLSSPRPGSKAIRGPRKIGGCRGRNRGKQGSPSGVPSGTFNSTSANVQRGAPSMRIRLRGSRFTRTLHLLLAFTLSFGLMALGSPARAQTTAPLRILLTTDDGYEAPLLEDLRQALTKAGHDVTVVAPAADSSGVGTSINIDFGSTLKAAEMSPGVWAVEGSPVDAVAFGVNTVLKNDRPDLVVAGPNEGENVAALVNHSGTVGAAIAALAVGVPSIAVSVARDGSELPSADDAVDFTVKLVNRVAATASYGAVLPPHTALNVNYPAHPAGEVAFARLGTSLPVSTDYVPATDVCAVCYRIMPVFSTTPDPVATSDRTLLSEGKVTITPLNGSWEADSRTFWRIRDRLGPLTP</sequence>
<keyword evidence="4" id="KW-0479">Metal-binding</keyword>
<evidence type="ECO:0000313" key="9">
    <source>
        <dbReference type="EMBL" id="KAB8190885.1"/>
    </source>
</evidence>
<protein>
    <recommendedName>
        <fullName evidence="3">5'-nucleotidase</fullName>
        <ecNumber evidence="3">3.1.3.5</ecNumber>
    </recommendedName>
</protein>
<reference evidence="9 10" key="1">
    <citation type="submission" date="2019-10" db="EMBL/GenBank/DDBJ databases">
        <title>Nonomuraea sp. nov., isolated from Phyllanthus amarus.</title>
        <authorList>
            <person name="Klykleung N."/>
            <person name="Tanasupawat S."/>
        </authorList>
    </citation>
    <scope>NUCLEOTIDE SEQUENCE [LARGE SCALE GENOMIC DNA]</scope>
    <source>
        <strain evidence="9 10">PA1-10</strain>
    </source>
</reference>
<gene>
    <name evidence="9" type="ORF">FH608_033055</name>
</gene>
<keyword evidence="10" id="KW-1185">Reference proteome</keyword>
<proteinExistence type="inferred from homology"/>
<feature type="compositionally biased region" description="Polar residues" evidence="6">
    <location>
        <begin position="1"/>
        <end position="10"/>
    </location>
</feature>
<comment type="caution">
    <text evidence="9">The sequence shown here is derived from an EMBL/GenBank/DDBJ whole genome shotgun (WGS) entry which is preliminary data.</text>
</comment>
<feature type="region of interest" description="Disordered" evidence="6">
    <location>
        <begin position="1"/>
        <end position="83"/>
    </location>
</feature>
<name>A0A5C4W1E1_9ACTN</name>
<evidence type="ECO:0000256" key="1">
    <source>
        <dbReference type="ARBA" id="ARBA00000815"/>
    </source>
</evidence>
<evidence type="ECO:0000256" key="7">
    <source>
        <dbReference type="SAM" id="Phobius"/>
    </source>
</evidence>
<evidence type="ECO:0000256" key="3">
    <source>
        <dbReference type="ARBA" id="ARBA00012643"/>
    </source>
</evidence>
<dbReference type="GO" id="GO:0046872">
    <property type="term" value="F:metal ion binding"/>
    <property type="evidence" value="ECO:0007669"/>
    <property type="project" value="UniProtKB-KW"/>
</dbReference>
<dbReference type="OrthoDB" id="9780815at2"/>
<dbReference type="PANTHER" id="PTHR30457">
    <property type="entry name" value="5'-NUCLEOTIDASE SURE"/>
    <property type="match status" value="1"/>
</dbReference>
<keyword evidence="5" id="KW-0378">Hydrolase</keyword>
<dbReference type="Gene3D" id="3.40.1210.10">
    <property type="entry name" value="Survival protein SurE-like phosphatase/nucleotidase"/>
    <property type="match status" value="1"/>
</dbReference>
<evidence type="ECO:0000256" key="6">
    <source>
        <dbReference type="SAM" id="MobiDB-lite"/>
    </source>
</evidence>
<accession>A0A5C4W1E1</accession>
<organism evidence="9 10">
    <name type="scientific">Nonomuraea phyllanthi</name>
    <dbReference type="NCBI Taxonomy" id="2219224"/>
    <lineage>
        <taxon>Bacteria</taxon>
        <taxon>Bacillati</taxon>
        <taxon>Actinomycetota</taxon>
        <taxon>Actinomycetes</taxon>
        <taxon>Streptosporangiales</taxon>
        <taxon>Streptosporangiaceae</taxon>
        <taxon>Nonomuraea</taxon>
    </lineage>
</organism>
<dbReference type="GO" id="GO:0008253">
    <property type="term" value="F:5'-nucleotidase activity"/>
    <property type="evidence" value="ECO:0007669"/>
    <property type="project" value="UniProtKB-EC"/>
</dbReference>
<comment type="similarity">
    <text evidence="2">Belongs to the SurE nucleotidase family.</text>
</comment>
<evidence type="ECO:0000313" key="10">
    <source>
        <dbReference type="Proteomes" id="UP000312512"/>
    </source>
</evidence>
<evidence type="ECO:0000256" key="4">
    <source>
        <dbReference type="ARBA" id="ARBA00022723"/>
    </source>
</evidence>
<evidence type="ECO:0000259" key="8">
    <source>
        <dbReference type="Pfam" id="PF01975"/>
    </source>
</evidence>
<dbReference type="Pfam" id="PF01975">
    <property type="entry name" value="SurE"/>
    <property type="match status" value="1"/>
</dbReference>
<dbReference type="InterPro" id="IPR030048">
    <property type="entry name" value="SurE"/>
</dbReference>